<accession>A0AA37SI93</accession>
<dbReference type="NCBIfam" id="TIGR04433">
    <property type="entry name" value="UrcA_uranyl"/>
    <property type="match status" value="1"/>
</dbReference>
<dbReference type="InterPro" id="IPR030972">
    <property type="entry name" value="UrcA_uranyl"/>
</dbReference>
<evidence type="ECO:0000313" key="3">
    <source>
        <dbReference type="Proteomes" id="UP001156708"/>
    </source>
</evidence>
<keyword evidence="1" id="KW-0732">Signal</keyword>
<evidence type="ECO:0000256" key="1">
    <source>
        <dbReference type="SAM" id="SignalP"/>
    </source>
</evidence>
<comment type="caution">
    <text evidence="2">The sequence shown here is derived from an EMBL/GenBank/DDBJ whole genome shotgun (WGS) entry which is preliminary data.</text>
</comment>
<keyword evidence="3" id="KW-1185">Reference proteome</keyword>
<evidence type="ECO:0008006" key="4">
    <source>
        <dbReference type="Google" id="ProtNLM"/>
    </source>
</evidence>
<reference evidence="3" key="1">
    <citation type="journal article" date="2019" name="Int. J. Syst. Evol. Microbiol.">
        <title>The Global Catalogue of Microorganisms (GCM) 10K type strain sequencing project: providing services to taxonomists for standard genome sequencing and annotation.</title>
        <authorList>
            <consortium name="The Broad Institute Genomics Platform"/>
            <consortium name="The Broad Institute Genome Sequencing Center for Infectious Disease"/>
            <person name="Wu L."/>
            <person name="Ma J."/>
        </authorList>
    </citation>
    <scope>NUCLEOTIDE SEQUENCE [LARGE SCALE GENOMIC DNA]</scope>
    <source>
        <strain evidence="3">NBRC 12467</strain>
    </source>
</reference>
<dbReference type="RefSeq" id="WP_141350345.1">
    <property type="nucleotide sequence ID" value="NZ_BARA01000006.1"/>
</dbReference>
<protein>
    <recommendedName>
        <fullName evidence="4">UrcA family protein</fullName>
    </recommendedName>
</protein>
<proteinExistence type="predicted"/>
<dbReference type="Proteomes" id="UP001156708">
    <property type="component" value="Unassembled WGS sequence"/>
</dbReference>
<dbReference type="AlphaFoldDB" id="A0AA37SI93"/>
<name>A0AA37SI93_9PROT</name>
<feature type="chain" id="PRO_5041426093" description="UrcA family protein" evidence="1">
    <location>
        <begin position="23"/>
        <end position="130"/>
    </location>
</feature>
<sequence length="130" mass="14128">MIRFSFLLTCAVSASIALSLQAAQATPTQAETTPASTAPANTDKVSMTVNLSSLDLTSRSGWETATQQVIQASRAVCNQLQEENWPFAVDVTDCEQDALSDARVSLDNLRDRQRASRRNGHIFLALSARK</sequence>
<organism evidence="2 3">
    <name type="scientific">Gluconobacter sphaericus NBRC 12467</name>
    <dbReference type="NCBI Taxonomy" id="1307951"/>
    <lineage>
        <taxon>Bacteria</taxon>
        <taxon>Pseudomonadati</taxon>
        <taxon>Pseudomonadota</taxon>
        <taxon>Alphaproteobacteria</taxon>
        <taxon>Acetobacterales</taxon>
        <taxon>Acetobacteraceae</taxon>
        <taxon>Gluconobacter</taxon>
    </lineage>
</organism>
<gene>
    <name evidence="2" type="ORF">GCM10007872_12390</name>
</gene>
<feature type="signal peptide" evidence="1">
    <location>
        <begin position="1"/>
        <end position="22"/>
    </location>
</feature>
<evidence type="ECO:0000313" key="2">
    <source>
        <dbReference type="EMBL" id="GLQ84331.1"/>
    </source>
</evidence>
<dbReference type="EMBL" id="BSNZ01000007">
    <property type="protein sequence ID" value="GLQ84331.1"/>
    <property type="molecule type" value="Genomic_DNA"/>
</dbReference>